<proteinExistence type="predicted"/>
<dbReference type="Pfam" id="PF13471">
    <property type="entry name" value="Transglut_core3"/>
    <property type="match status" value="1"/>
</dbReference>
<evidence type="ECO:0000313" key="3">
    <source>
        <dbReference type="Proteomes" id="UP000188388"/>
    </source>
</evidence>
<accession>A0A1R3VH40</accession>
<gene>
    <name evidence="2" type="ORF">BQ8794_50273</name>
</gene>
<dbReference type="InterPro" id="IPR032708">
    <property type="entry name" value="McjB_C"/>
</dbReference>
<protein>
    <recommendedName>
        <fullName evidence="1">Microcin J25-processing protein McjB C-terminal domain-containing protein</fullName>
    </recommendedName>
</protein>
<evidence type="ECO:0000313" key="2">
    <source>
        <dbReference type="EMBL" id="SIT58171.1"/>
    </source>
</evidence>
<dbReference type="Proteomes" id="UP000188388">
    <property type="component" value="Unassembled WGS sequence"/>
</dbReference>
<dbReference type="RefSeq" id="WP_077381275.1">
    <property type="nucleotide sequence ID" value="NZ_FTPD01000045.1"/>
</dbReference>
<dbReference type="EMBL" id="FTPD01000045">
    <property type="protein sequence ID" value="SIT58171.1"/>
    <property type="molecule type" value="Genomic_DNA"/>
</dbReference>
<dbReference type="STRING" id="1631249.BQ8794_50273"/>
<dbReference type="AlphaFoldDB" id="A0A1R3VH40"/>
<evidence type="ECO:0000259" key="1">
    <source>
        <dbReference type="Pfam" id="PF13471"/>
    </source>
</evidence>
<name>A0A1R3VH40_9HYPH</name>
<reference evidence="3" key="1">
    <citation type="submission" date="2017-01" db="EMBL/GenBank/DDBJ databases">
        <authorList>
            <person name="Brunel B."/>
        </authorList>
    </citation>
    <scope>NUCLEOTIDE SEQUENCE [LARGE SCALE GENOMIC DNA]</scope>
</reference>
<organism evidence="2 3">
    <name type="scientific">Mesorhizobium prunaredense</name>
    <dbReference type="NCBI Taxonomy" id="1631249"/>
    <lineage>
        <taxon>Bacteria</taxon>
        <taxon>Pseudomonadati</taxon>
        <taxon>Pseudomonadota</taxon>
        <taxon>Alphaproteobacteria</taxon>
        <taxon>Hyphomicrobiales</taxon>
        <taxon>Phyllobacteriaceae</taxon>
        <taxon>Mesorhizobium</taxon>
    </lineage>
</organism>
<feature type="domain" description="Microcin J25-processing protein McjB C-terminal" evidence="1">
    <location>
        <begin position="41"/>
        <end position="122"/>
    </location>
</feature>
<dbReference type="InterPro" id="IPR053521">
    <property type="entry name" value="McjB-like"/>
</dbReference>
<sequence>MVETAREHIVQKLARLSWPERFIAADAWLRMLWIAGILRTPYRNRLFVTNRSTGESRLSQVQVERLAWLVNAMANRHVKRMTCLERALTLQSLLAKQGCHASLRFGVRKGDATVEAHAWLEGVPGLSDPLSSDFIPLKNFSERHCQN</sequence>
<keyword evidence="3" id="KW-1185">Reference proteome</keyword>
<dbReference type="NCBIfam" id="NF033537">
    <property type="entry name" value="lasso_biosyn_B2"/>
    <property type="match status" value="1"/>
</dbReference>